<organism evidence="2 3">
    <name type="scientific">Aspergillus udagawae</name>
    <dbReference type="NCBI Taxonomy" id="91492"/>
    <lineage>
        <taxon>Eukaryota</taxon>
        <taxon>Fungi</taxon>
        <taxon>Dikarya</taxon>
        <taxon>Ascomycota</taxon>
        <taxon>Pezizomycotina</taxon>
        <taxon>Eurotiomycetes</taxon>
        <taxon>Eurotiomycetidae</taxon>
        <taxon>Eurotiales</taxon>
        <taxon>Aspergillaceae</taxon>
        <taxon>Aspergillus</taxon>
        <taxon>Aspergillus subgen. Fumigati</taxon>
    </lineage>
</organism>
<protein>
    <submittedName>
        <fullName evidence="2">Uncharacterized protein</fullName>
    </submittedName>
</protein>
<reference evidence="2" key="2">
    <citation type="submission" date="2021-01" db="EMBL/GenBank/DDBJ databases">
        <title>Pan-genome distribution and transcriptional activeness of fungal secondary metabolism genes in Aspergillus section Fumigati.</title>
        <authorList>
            <person name="Takahashi H."/>
            <person name="Umemura M."/>
            <person name="Ninomiya A."/>
            <person name="Kusuya Y."/>
            <person name="Urayama S."/>
            <person name="Shimizu M."/>
            <person name="Watanabe A."/>
            <person name="Kamei K."/>
            <person name="Yaguchi T."/>
            <person name="Hagiwara D."/>
        </authorList>
    </citation>
    <scope>NUCLEOTIDE SEQUENCE</scope>
    <source>
        <strain evidence="2">IFM 46973</strain>
    </source>
</reference>
<evidence type="ECO:0000313" key="3">
    <source>
        <dbReference type="Proteomes" id="UP000036893"/>
    </source>
</evidence>
<comment type="caution">
    <text evidence="2">The sequence shown here is derived from an EMBL/GenBank/DDBJ whole genome shotgun (WGS) entry which is preliminary data.</text>
</comment>
<reference evidence="2" key="1">
    <citation type="journal article" date="2015" name="Genome Announc.">
        <title>Draft Genome Sequence of the Pathogenic Filamentous Fungus Aspergillus udagawae Strain IFM 46973T.</title>
        <authorList>
            <person name="Kusuya Y."/>
            <person name="Takahashi-Nakaguchi A."/>
            <person name="Takahashi H."/>
            <person name="Yaguchi T."/>
        </authorList>
    </citation>
    <scope>NUCLEOTIDE SEQUENCE</scope>
    <source>
        <strain evidence="2">IFM 46973</strain>
    </source>
</reference>
<dbReference type="Proteomes" id="UP000036893">
    <property type="component" value="Unassembled WGS sequence"/>
</dbReference>
<gene>
    <name evidence="2" type="ORF">Aud_004477</name>
</gene>
<proteinExistence type="predicted"/>
<feature type="region of interest" description="Disordered" evidence="1">
    <location>
        <begin position="64"/>
        <end position="97"/>
    </location>
</feature>
<sequence length="97" mass="10406">MAPDLPGTHLHQSTALHRGEVVVDSDQTPGDLGEEALEVPAPDCRQASSIALWYAADPRGRRTRGPLCPSLTPWNQPAAFSPEEPEDQHHSATGTVC</sequence>
<evidence type="ECO:0000256" key="1">
    <source>
        <dbReference type="SAM" id="MobiDB-lite"/>
    </source>
</evidence>
<accession>A0A8E0QS74</accession>
<dbReference type="RefSeq" id="XP_043145352.1">
    <property type="nucleotide sequence ID" value="XM_043289417.1"/>
</dbReference>
<dbReference type="EMBL" id="BBXM02000003">
    <property type="protein sequence ID" value="GIC88086.1"/>
    <property type="molecule type" value="Genomic_DNA"/>
</dbReference>
<dbReference type="GeneID" id="66991953"/>
<evidence type="ECO:0000313" key="2">
    <source>
        <dbReference type="EMBL" id="GIC88086.1"/>
    </source>
</evidence>
<name>A0A8E0QS74_9EURO</name>
<dbReference type="AlphaFoldDB" id="A0A8E0QS74"/>
<feature type="region of interest" description="Disordered" evidence="1">
    <location>
        <begin position="1"/>
        <end position="37"/>
    </location>
</feature>